<name>A0A2S8FLT6_9BACT</name>
<reference evidence="1 2" key="1">
    <citation type="submission" date="2018-02" db="EMBL/GenBank/DDBJ databases">
        <title>Comparative genomes isolates from brazilian mangrove.</title>
        <authorList>
            <person name="Araujo J.E."/>
            <person name="Taketani R.G."/>
            <person name="Silva M.C.P."/>
            <person name="Loureco M.V."/>
            <person name="Andreote F.D."/>
        </authorList>
    </citation>
    <scope>NUCLEOTIDE SEQUENCE [LARGE SCALE GENOMIC DNA]</scope>
    <source>
        <strain evidence="1 2">HEX-2 MGV</strain>
    </source>
</reference>
<comment type="caution">
    <text evidence="1">The sequence shown here is derived from an EMBL/GenBank/DDBJ whole genome shotgun (WGS) entry which is preliminary data.</text>
</comment>
<evidence type="ECO:0000313" key="2">
    <source>
        <dbReference type="Proteomes" id="UP000240009"/>
    </source>
</evidence>
<organism evidence="1 2">
    <name type="scientific">Blastopirellula marina</name>
    <dbReference type="NCBI Taxonomy" id="124"/>
    <lineage>
        <taxon>Bacteria</taxon>
        <taxon>Pseudomonadati</taxon>
        <taxon>Planctomycetota</taxon>
        <taxon>Planctomycetia</taxon>
        <taxon>Pirellulales</taxon>
        <taxon>Pirellulaceae</taxon>
        <taxon>Blastopirellula</taxon>
    </lineage>
</organism>
<accession>A0A2S8FLT6</accession>
<evidence type="ECO:0008006" key="3">
    <source>
        <dbReference type="Google" id="ProtNLM"/>
    </source>
</evidence>
<dbReference type="NCBIfam" id="TIGR01725">
    <property type="entry name" value="phge_HK97_gp10"/>
    <property type="match status" value="1"/>
</dbReference>
<dbReference type="OrthoDB" id="8761332at2"/>
<dbReference type="AlphaFoldDB" id="A0A2S8FLT6"/>
<protein>
    <recommendedName>
        <fullName evidence="3">HK97 gp10 family phage protein</fullName>
    </recommendedName>
</protein>
<dbReference type="Pfam" id="PF04883">
    <property type="entry name" value="HK97-gp10_like"/>
    <property type="match status" value="1"/>
</dbReference>
<dbReference type="InterPro" id="IPR010064">
    <property type="entry name" value="HK97-gp10_tail"/>
</dbReference>
<sequence>MEWKVSITGEKKLDKALRNLEPKFRRKVANKAMRKGMKIIQRTAKSYAPVGKPQKDHTPGLLKKNIKVRAGKRSRRTFGIDVRIGDKDWQGKAWYGSAVVFGTKKQKENDFMKRAYKDKESQVRKQVINDMWQGIEDIAKEGAR</sequence>
<dbReference type="RefSeq" id="WP_105352615.1">
    <property type="nucleotide sequence ID" value="NZ_PUIA01000035.1"/>
</dbReference>
<gene>
    <name evidence="1" type="ORF">C5Y96_09845</name>
</gene>
<proteinExistence type="predicted"/>
<evidence type="ECO:0000313" key="1">
    <source>
        <dbReference type="EMBL" id="PQO33152.1"/>
    </source>
</evidence>
<dbReference type="EMBL" id="PUIA01000035">
    <property type="protein sequence ID" value="PQO33152.1"/>
    <property type="molecule type" value="Genomic_DNA"/>
</dbReference>
<dbReference type="Proteomes" id="UP000240009">
    <property type="component" value="Unassembled WGS sequence"/>
</dbReference>